<evidence type="ECO:0000256" key="2">
    <source>
        <dbReference type="SAM" id="Phobius"/>
    </source>
</evidence>
<keyword evidence="2" id="KW-0472">Membrane</keyword>
<dbReference type="Proteomes" id="UP001348149">
    <property type="component" value="Unassembled WGS sequence"/>
</dbReference>
<evidence type="ECO:0000313" key="3">
    <source>
        <dbReference type="EMBL" id="MEC3859954.1"/>
    </source>
</evidence>
<protein>
    <submittedName>
        <fullName evidence="3">Uncharacterized protein</fullName>
    </submittedName>
</protein>
<dbReference type="RefSeq" id="WP_326295544.1">
    <property type="nucleotide sequence ID" value="NZ_JAYLLH010000002.1"/>
</dbReference>
<feature type="region of interest" description="Disordered" evidence="1">
    <location>
        <begin position="178"/>
        <end position="218"/>
    </location>
</feature>
<accession>A0ABU6HBX5</accession>
<comment type="caution">
    <text evidence="3">The sequence shown here is derived from an EMBL/GenBank/DDBJ whole genome shotgun (WGS) entry which is preliminary data.</text>
</comment>
<feature type="region of interest" description="Disordered" evidence="1">
    <location>
        <begin position="249"/>
        <end position="318"/>
    </location>
</feature>
<reference evidence="3 4" key="1">
    <citation type="submission" date="2024-01" db="EMBL/GenBank/DDBJ databases">
        <title>Mesobacterium rodlantinim sp. nov., isolated from shallow sea hydrothermal systems off Kueishantao Island.</title>
        <authorList>
            <person name="Su Z."/>
            <person name="Tang K."/>
        </authorList>
    </citation>
    <scope>NUCLEOTIDE SEQUENCE [LARGE SCALE GENOMIC DNA]</scope>
    <source>
        <strain evidence="3 4">TK19101</strain>
    </source>
</reference>
<feature type="compositionally biased region" description="Pro residues" evidence="1">
    <location>
        <begin position="195"/>
        <end position="215"/>
    </location>
</feature>
<keyword evidence="2" id="KW-0812">Transmembrane</keyword>
<proteinExistence type="predicted"/>
<dbReference type="EMBL" id="JAYLLH010000002">
    <property type="protein sequence ID" value="MEC3859954.1"/>
    <property type="molecule type" value="Genomic_DNA"/>
</dbReference>
<evidence type="ECO:0000313" key="4">
    <source>
        <dbReference type="Proteomes" id="UP001348149"/>
    </source>
</evidence>
<name>A0ABU6HBX5_9RHOB</name>
<feature type="compositionally biased region" description="Low complexity" evidence="1">
    <location>
        <begin position="263"/>
        <end position="275"/>
    </location>
</feature>
<sequence>MKTNFALSLSFEGIALLRRAQRDWYVMGETALDVPDLNAALKRLREMADAASTEGGKVKLIIPNEQIRYLSLPDEGLNGDALIARIRQALDGATPYAVKDLVFDYSVAGGKVMIAAVARETLTEAEMFASGHHFEPVSHAAAAAPGDFAGEVYFGPASGWSGPSPEREAEALVIIDVPPPEPETAPAEKPAQKETPPPVEQAAPVPPPKPAPPAAPSATVADIAPDAVPDAAPDPAPVAFTSIRAQRDAAGSAPRLDGVARDAPAVKAAPTLAAPRRGDDDDMPPPAFKSKPRLSFTAEAKSGSGELSAPSIPEPASAARRPLGFFSRRKSPKAEPAAPAVAAARTPEVLDDVPDMPAVHELVPPAPAPATSAATPKDSPKRALTTALLARKTQATPEPAATGAAAAALDPAEAERQRMTVFGAREQARVGGKPRFLGLMLTAILLLFLAGVAAWASVFLDDGLARFFPSKSDEPVVTELPAGAVGTLAPAQADATPPQDEDEAMVELAALETPVDTPLLPLPAPALPEVLLTPEQAEATYAATGIWQRAPIAPDLPGIDPVDNVYSASIDTAVDVQDAVALPDAKSMLRDAALAPQVNPAPPGVRFTLDARGVVVATPEGAMNPDGIMIYAGKPPVVPPLRPAEAALLNESPELLAERARLAAARPRPRPEGLVESAERAQLGGFSRAELGRVRPKARTVTQKEVDEQDTTATAQAVKVSTKPLQRPRNFAAIVQEARKSAPAEAEVTQAAAVTPRSVAPSIPSSASVAKQATVKNAIRLNDINLIGVYGKPSSRRALVRLANGRYKKVKVGDRLDGGEVAAIGEDQLRYVKRGKNVTIKMP</sequence>
<evidence type="ECO:0000256" key="1">
    <source>
        <dbReference type="SAM" id="MobiDB-lite"/>
    </source>
</evidence>
<keyword evidence="4" id="KW-1185">Reference proteome</keyword>
<feature type="compositionally biased region" description="Low complexity" evidence="1">
    <location>
        <begin position="308"/>
        <end position="318"/>
    </location>
</feature>
<keyword evidence="2" id="KW-1133">Transmembrane helix</keyword>
<feature type="transmembrane region" description="Helical" evidence="2">
    <location>
        <begin position="436"/>
        <end position="460"/>
    </location>
</feature>
<gene>
    <name evidence="3" type="ORF">VK792_01535</name>
</gene>
<organism evidence="3 4">
    <name type="scientific">Mesobacterium hydrothermale</name>
    <dbReference type="NCBI Taxonomy" id="3111907"/>
    <lineage>
        <taxon>Bacteria</taxon>
        <taxon>Pseudomonadati</taxon>
        <taxon>Pseudomonadota</taxon>
        <taxon>Alphaproteobacteria</taxon>
        <taxon>Rhodobacterales</taxon>
        <taxon>Roseobacteraceae</taxon>
        <taxon>Mesobacterium</taxon>
    </lineage>
</organism>